<dbReference type="EMBL" id="JAAKZG010000005">
    <property type="protein sequence ID" value="NGN42319.1"/>
    <property type="molecule type" value="Genomic_DNA"/>
</dbReference>
<feature type="domain" description="PIN" evidence="1">
    <location>
        <begin position="6"/>
        <end position="125"/>
    </location>
</feature>
<reference evidence="2 3" key="1">
    <citation type="submission" date="2020-02" db="EMBL/GenBank/DDBJ databases">
        <title>Genome sequence of the type strain CGMCC 1.15528 of Mesorhizobium zhangyense.</title>
        <authorList>
            <person name="Gao J."/>
            <person name="Sun J."/>
        </authorList>
    </citation>
    <scope>NUCLEOTIDE SEQUENCE [LARGE SCALE GENOMIC DNA]</scope>
    <source>
        <strain evidence="2 3">CGMCC 1.15528</strain>
    </source>
</reference>
<dbReference type="Proteomes" id="UP000481252">
    <property type="component" value="Unassembled WGS sequence"/>
</dbReference>
<organism evidence="2 3">
    <name type="scientific">Mesorhizobium zhangyense</name>
    <dbReference type="NCBI Taxonomy" id="1776730"/>
    <lineage>
        <taxon>Bacteria</taxon>
        <taxon>Pseudomonadati</taxon>
        <taxon>Pseudomonadota</taxon>
        <taxon>Alphaproteobacteria</taxon>
        <taxon>Hyphomicrobiales</taxon>
        <taxon>Phyllobacteriaceae</taxon>
        <taxon>Mesorhizobium</taxon>
    </lineage>
</organism>
<dbReference type="Gene3D" id="3.40.50.1010">
    <property type="entry name" value="5'-nuclease"/>
    <property type="match status" value="1"/>
</dbReference>
<evidence type="ECO:0000313" key="2">
    <source>
        <dbReference type="EMBL" id="NGN42319.1"/>
    </source>
</evidence>
<protein>
    <submittedName>
        <fullName evidence="2">Type II toxin-antitoxin system VapC family toxin</fullName>
    </submittedName>
</protein>
<keyword evidence="3" id="KW-1185">Reference proteome</keyword>
<dbReference type="CDD" id="cd18683">
    <property type="entry name" value="PIN_VapC-like"/>
    <property type="match status" value="1"/>
</dbReference>
<dbReference type="PANTHER" id="PTHR39664">
    <property type="match status" value="1"/>
</dbReference>
<dbReference type="InterPro" id="IPR002716">
    <property type="entry name" value="PIN_dom"/>
</dbReference>
<dbReference type="SUPFAM" id="SSF88723">
    <property type="entry name" value="PIN domain-like"/>
    <property type="match status" value="1"/>
</dbReference>
<proteinExistence type="predicted"/>
<sequence length="134" mass="15039">MKPIGIDTNVLLRMVLNDDPGQRAKALAFGERLTEEMRGFVSLLVLIEFNWSLLSRYRQTKEQTLAAITKLLKIRTLVFEDFDAVVRALERSNFAGVDFADALIAEHNLESGCTHTVTFDQRAAKAIPSMELLA</sequence>
<accession>A0A7C9R897</accession>
<dbReference type="RefSeq" id="WP_165118541.1">
    <property type="nucleotide sequence ID" value="NZ_JAAKZG010000005.1"/>
</dbReference>
<dbReference type="InterPro" id="IPR029060">
    <property type="entry name" value="PIN-like_dom_sf"/>
</dbReference>
<dbReference type="PANTHER" id="PTHR39664:SF2">
    <property type="entry name" value="NUCLEIC ACID-BINDING PROTEIN, CONTAINING PIN DOMAIN-RELATED"/>
    <property type="match status" value="1"/>
</dbReference>
<dbReference type="AlphaFoldDB" id="A0A7C9R897"/>
<name>A0A7C9R897_9HYPH</name>
<evidence type="ECO:0000313" key="3">
    <source>
        <dbReference type="Proteomes" id="UP000481252"/>
    </source>
</evidence>
<comment type="caution">
    <text evidence="2">The sequence shown here is derived from an EMBL/GenBank/DDBJ whole genome shotgun (WGS) entry which is preliminary data.</text>
</comment>
<evidence type="ECO:0000259" key="1">
    <source>
        <dbReference type="Pfam" id="PF01850"/>
    </source>
</evidence>
<gene>
    <name evidence="2" type="ORF">G6N74_14715</name>
</gene>
<dbReference type="Pfam" id="PF01850">
    <property type="entry name" value="PIN"/>
    <property type="match status" value="1"/>
</dbReference>